<feature type="region of interest" description="Disordered" evidence="2">
    <location>
        <begin position="413"/>
        <end position="434"/>
    </location>
</feature>
<accession>A0A430HR97</accession>
<dbReference type="OrthoDB" id="8858031at2"/>
<proteinExistence type="predicted"/>
<organism evidence="3 4">
    <name type="scientific">Massilia atriviolacea</name>
    <dbReference type="NCBI Taxonomy" id="2495579"/>
    <lineage>
        <taxon>Bacteria</taxon>
        <taxon>Pseudomonadati</taxon>
        <taxon>Pseudomonadota</taxon>
        <taxon>Betaproteobacteria</taxon>
        <taxon>Burkholderiales</taxon>
        <taxon>Oxalobacteraceae</taxon>
        <taxon>Telluria group</taxon>
        <taxon>Massilia</taxon>
    </lineage>
</organism>
<feature type="region of interest" description="Disordered" evidence="2">
    <location>
        <begin position="98"/>
        <end position="133"/>
    </location>
</feature>
<gene>
    <name evidence="3" type="ORF">EJB06_07650</name>
</gene>
<protein>
    <submittedName>
        <fullName evidence="3">Uncharacterized protein</fullName>
    </submittedName>
</protein>
<keyword evidence="4" id="KW-1185">Reference proteome</keyword>
<feature type="region of interest" description="Disordered" evidence="2">
    <location>
        <begin position="13"/>
        <end position="35"/>
    </location>
</feature>
<evidence type="ECO:0000256" key="2">
    <source>
        <dbReference type="SAM" id="MobiDB-lite"/>
    </source>
</evidence>
<name>A0A430HR97_9BURK</name>
<dbReference type="AlphaFoldDB" id="A0A430HR97"/>
<dbReference type="Proteomes" id="UP000278085">
    <property type="component" value="Unassembled WGS sequence"/>
</dbReference>
<feature type="compositionally biased region" description="Polar residues" evidence="2">
    <location>
        <begin position="18"/>
        <end position="31"/>
    </location>
</feature>
<feature type="compositionally biased region" description="Low complexity" evidence="2">
    <location>
        <begin position="108"/>
        <end position="127"/>
    </location>
</feature>
<evidence type="ECO:0000313" key="4">
    <source>
        <dbReference type="Proteomes" id="UP000278085"/>
    </source>
</evidence>
<comment type="caution">
    <text evidence="3">The sequence shown here is derived from an EMBL/GenBank/DDBJ whole genome shotgun (WGS) entry which is preliminary data.</text>
</comment>
<reference evidence="3 4" key="1">
    <citation type="submission" date="2018-12" db="EMBL/GenBank/DDBJ databases">
        <authorList>
            <person name="Yang E."/>
        </authorList>
    </citation>
    <scope>NUCLEOTIDE SEQUENCE [LARGE SCALE GENOMIC DNA]</scope>
    <source>
        <strain evidence="3 4">SOD</strain>
    </source>
</reference>
<keyword evidence="1" id="KW-0175">Coiled coil</keyword>
<sequence length="465" mass="49985">MFSDPQTMGLLSAAAQMSERSGPSRQRSSIGQILGTGMGGYVQGKQAVEDRAMQQEQMKQAQMMREMQMKEMQAEMAQKERAQAEQARLQDFFSKRQMGGAQAGGGMQQPMQGGQPQPGAAPQQFAPGGAGASTPYAERMQLADELRRAGFQQQADAQETSALKFQPKVKNWQEVQVGGKVMYAPYYEDGNVGQPVPLEVARKLEKVDSGQSNDMIDPYTGQIKASIGKKQTLESLASNALTARGQNMTDSRARELNELTRQGQRTQIINDPLNGPMLIDKATGQARPAIGMDGQPVRGEQTLKREKQAQGLVSVIDSAEKLLDGATGSYAGASIDQANQFIGRATPGAQNIAQLKVLEGSIMMNQPRMEGPQSDKDVMLYRQMAGQIGDPTVPAALKKVALQSIKEINQRYAGGAQQQSASPSAPEARKSISLSDIAETARKSGRTTAEVTAAARARGYTIGGQ</sequence>
<evidence type="ECO:0000256" key="1">
    <source>
        <dbReference type="SAM" id="Coils"/>
    </source>
</evidence>
<dbReference type="RefSeq" id="WP_126073406.1">
    <property type="nucleotide sequence ID" value="NZ_CP051166.1"/>
</dbReference>
<dbReference type="EMBL" id="RXLQ01000003">
    <property type="protein sequence ID" value="RSZ60045.1"/>
    <property type="molecule type" value="Genomic_DNA"/>
</dbReference>
<evidence type="ECO:0000313" key="3">
    <source>
        <dbReference type="EMBL" id="RSZ60045.1"/>
    </source>
</evidence>
<feature type="coiled-coil region" evidence="1">
    <location>
        <begin position="60"/>
        <end position="89"/>
    </location>
</feature>